<dbReference type="Proteomes" id="UP000825228">
    <property type="component" value="Unassembled WGS sequence"/>
</dbReference>
<dbReference type="SUPFAM" id="SSF51735">
    <property type="entry name" value="NAD(P)-binding Rossmann-fold domains"/>
    <property type="match status" value="1"/>
</dbReference>
<protein>
    <submittedName>
        <fullName evidence="2">Epimerase</fullName>
    </submittedName>
</protein>
<dbReference type="Gene3D" id="3.40.50.720">
    <property type="entry name" value="NAD(P)-binding Rossmann-like Domain"/>
    <property type="match status" value="1"/>
</dbReference>
<reference evidence="2 3" key="1">
    <citation type="submission" date="2020-06" db="EMBL/GenBank/DDBJ databases">
        <title>Taxonomy, biology and ecology of Rhodococcus bacteria occurring in California pistachio and other woody hosts as revealed by genome sequence analyses.</title>
        <authorList>
            <person name="Gai Y."/>
            <person name="Riely B."/>
        </authorList>
    </citation>
    <scope>NUCLEOTIDE SEQUENCE [LARGE SCALE GENOMIC DNA]</scope>
    <source>
        <strain evidence="2 3">BP-281</strain>
    </source>
</reference>
<dbReference type="RefSeq" id="WP_222682588.1">
    <property type="nucleotide sequence ID" value="NZ_JABUBT010000013.1"/>
</dbReference>
<gene>
    <name evidence="2" type="ORF">HQ603_01340</name>
</gene>
<organism evidence="2 3">
    <name type="scientific">Rhodococcoides corynebacterioides</name>
    <dbReference type="NCBI Taxonomy" id="53972"/>
    <lineage>
        <taxon>Bacteria</taxon>
        <taxon>Bacillati</taxon>
        <taxon>Actinomycetota</taxon>
        <taxon>Actinomycetes</taxon>
        <taxon>Mycobacteriales</taxon>
        <taxon>Nocardiaceae</taxon>
        <taxon>Rhodococcoides</taxon>
    </lineage>
</organism>
<comment type="caution">
    <text evidence="2">The sequence shown here is derived from an EMBL/GenBank/DDBJ whole genome shotgun (WGS) entry which is preliminary data.</text>
</comment>
<evidence type="ECO:0000313" key="2">
    <source>
        <dbReference type="EMBL" id="MBY6365386.1"/>
    </source>
</evidence>
<feature type="domain" description="NAD-dependent epimerase/dehydratase" evidence="1">
    <location>
        <begin position="7"/>
        <end position="211"/>
    </location>
</feature>
<name>A0ABS7NZ23_9NOCA</name>
<evidence type="ECO:0000259" key="1">
    <source>
        <dbReference type="Pfam" id="PF01370"/>
    </source>
</evidence>
<dbReference type="InterPro" id="IPR036291">
    <property type="entry name" value="NAD(P)-bd_dom_sf"/>
</dbReference>
<proteinExistence type="predicted"/>
<dbReference type="InterPro" id="IPR001509">
    <property type="entry name" value="Epimerase_deHydtase"/>
</dbReference>
<dbReference type="Pfam" id="PF01370">
    <property type="entry name" value="Epimerase"/>
    <property type="match status" value="1"/>
</dbReference>
<evidence type="ECO:0000313" key="3">
    <source>
        <dbReference type="Proteomes" id="UP000825228"/>
    </source>
</evidence>
<sequence length="304" mass="32020">MSDRHVVIGAGPVGTHLARLLVARGSEVVLVSRRGVGVPGATATALDAADTDGLTALTDGAVALYNCVNPADYTQWQTVWPPIARSLRTVAERTGAVLTVTGCLYPYGPVPDGVMREGMPDAATDAKGVLRAQMWAELADAHRAGTLRAVEVRASDYVGTGVGANGHVTRVLPAARAGKTAWVIDAADVPHSFTDVLDEARALIAAVDAPSTWGQVWHAPTNPPVTLRRAIGDALAAAGLPPVPVRVIPRVVTRAGGLVVPMMRELNALSYQRTRHYEIDSTRSQATLGLAPTPWEEVCRRTGL</sequence>
<keyword evidence="3" id="KW-1185">Reference proteome</keyword>
<dbReference type="EMBL" id="JABUBU010000001">
    <property type="protein sequence ID" value="MBY6365386.1"/>
    <property type="molecule type" value="Genomic_DNA"/>
</dbReference>
<accession>A0ABS7NZ23</accession>